<dbReference type="EMBL" id="VFSV01000015">
    <property type="protein sequence ID" value="TRD19822.1"/>
    <property type="molecule type" value="Genomic_DNA"/>
</dbReference>
<dbReference type="RefSeq" id="WP_142834731.1">
    <property type="nucleotide sequence ID" value="NZ_VFSV01000015.1"/>
</dbReference>
<dbReference type="OrthoDB" id="8279740at2"/>
<dbReference type="AlphaFoldDB" id="A0A547Q093"/>
<comment type="caution">
    <text evidence="2">The sequence shown here is derived from an EMBL/GenBank/DDBJ whole genome shotgun (WGS) entry which is preliminary data.</text>
</comment>
<dbReference type="PROSITE" id="PS51379">
    <property type="entry name" value="4FE4S_FER_2"/>
    <property type="match status" value="1"/>
</dbReference>
<gene>
    <name evidence="2" type="ORF">FEV53_10280</name>
</gene>
<proteinExistence type="predicted"/>
<accession>A0A547Q093</accession>
<protein>
    <submittedName>
        <fullName evidence="2">Ferredoxin</fullName>
    </submittedName>
</protein>
<dbReference type="Proteomes" id="UP000318590">
    <property type="component" value="Unassembled WGS sequence"/>
</dbReference>
<evidence type="ECO:0000313" key="3">
    <source>
        <dbReference type="Proteomes" id="UP000318590"/>
    </source>
</evidence>
<keyword evidence="3" id="KW-1185">Reference proteome</keyword>
<name>A0A547Q093_9RHOB</name>
<evidence type="ECO:0000313" key="2">
    <source>
        <dbReference type="EMBL" id="TRD19822.1"/>
    </source>
</evidence>
<evidence type="ECO:0000259" key="1">
    <source>
        <dbReference type="PROSITE" id="PS51379"/>
    </source>
</evidence>
<reference evidence="2 3" key="1">
    <citation type="submission" date="2019-06" db="EMBL/GenBank/DDBJ databases">
        <title>Paenimaribius caenipelagi gen. nov., sp. nov., isolated from a tidal flat.</title>
        <authorList>
            <person name="Yoon J.-H."/>
        </authorList>
    </citation>
    <scope>NUCLEOTIDE SEQUENCE [LARGE SCALE GENOMIC DNA]</scope>
    <source>
        <strain evidence="2 3">JBTF-M29</strain>
    </source>
</reference>
<sequence length="208" mass="21869">MTAPNVTEALAPHGLRPLGTCTVTSADELPGLGSLVLVGPEEPGFWDVFSASPEASDGVSDPLDRWSQRVLDDVADELGATALYPFGTPARPFIGWALRTGAAFASPVQLLVHAEAGLHVSYRGALGFTETLSPEAPTPSPCTPCPRPCLTACPVNAMGPDGYDTARCRAHLAESNTCRDGCLVRRACPVGPDRAAAQGRFHMEAFIR</sequence>
<organism evidence="2 3">
    <name type="scientific">Palleronia caenipelagi</name>
    <dbReference type="NCBI Taxonomy" id="2489174"/>
    <lineage>
        <taxon>Bacteria</taxon>
        <taxon>Pseudomonadati</taxon>
        <taxon>Pseudomonadota</taxon>
        <taxon>Alphaproteobacteria</taxon>
        <taxon>Rhodobacterales</taxon>
        <taxon>Roseobacteraceae</taxon>
        <taxon>Palleronia</taxon>
    </lineage>
</organism>
<dbReference type="InterPro" id="IPR017896">
    <property type="entry name" value="4Fe4S_Fe-S-bd"/>
</dbReference>
<feature type="domain" description="4Fe-4S ferredoxin-type" evidence="1">
    <location>
        <begin position="132"/>
        <end position="163"/>
    </location>
</feature>